<name>A0A194R4S6_PAPMA</name>
<dbReference type="EMBL" id="KQ460685">
    <property type="protein sequence ID" value="KPJ12818.1"/>
    <property type="molecule type" value="Genomic_DNA"/>
</dbReference>
<dbReference type="OrthoDB" id="6081971at2759"/>
<accession>A0A194R4S6</accession>
<dbReference type="GO" id="GO:0005667">
    <property type="term" value="C:transcription regulator complex"/>
    <property type="evidence" value="ECO:0007669"/>
    <property type="project" value="TreeGrafter"/>
</dbReference>
<dbReference type="InterPro" id="IPR006578">
    <property type="entry name" value="MADF-dom"/>
</dbReference>
<dbReference type="InParanoid" id="A0A194R4S6"/>
<evidence type="ECO:0000259" key="2">
    <source>
        <dbReference type="PROSITE" id="PS51029"/>
    </source>
</evidence>
<dbReference type="SMART" id="SM00595">
    <property type="entry name" value="MADF"/>
    <property type="match status" value="1"/>
</dbReference>
<dbReference type="Pfam" id="PF10545">
    <property type="entry name" value="MADF_DNA_bdg"/>
    <property type="match status" value="1"/>
</dbReference>
<dbReference type="InterPro" id="IPR039353">
    <property type="entry name" value="TF_Adf1"/>
</dbReference>
<dbReference type="STRING" id="76193.A0A194R4S6"/>
<dbReference type="GO" id="GO:0006357">
    <property type="term" value="P:regulation of transcription by RNA polymerase II"/>
    <property type="evidence" value="ECO:0007669"/>
    <property type="project" value="TreeGrafter"/>
</dbReference>
<protein>
    <submittedName>
        <fullName evidence="3">Transcription factor Adf-1</fullName>
    </submittedName>
</protein>
<dbReference type="GO" id="GO:0005634">
    <property type="term" value="C:nucleus"/>
    <property type="evidence" value="ECO:0007669"/>
    <property type="project" value="TreeGrafter"/>
</dbReference>
<dbReference type="PROSITE" id="PS51029">
    <property type="entry name" value="MADF"/>
    <property type="match status" value="1"/>
</dbReference>
<dbReference type="PANTHER" id="PTHR12243">
    <property type="entry name" value="MADF DOMAIN TRANSCRIPTION FACTOR"/>
    <property type="match status" value="1"/>
</dbReference>
<evidence type="ECO:0000313" key="3">
    <source>
        <dbReference type="EMBL" id="KPJ12818.1"/>
    </source>
</evidence>
<dbReference type="KEGG" id="pmac:106713199"/>
<feature type="domain" description="MADF" evidence="2">
    <location>
        <begin position="14"/>
        <end position="102"/>
    </location>
</feature>
<proteinExistence type="predicted"/>
<sequence>MDKFRVLKPETIKTLIDVVRNYPEIYAVGHLDYKNAYKKEMAWKKIKEKMGMDVRTLKIKWKNLRDTYRKHKLCRRTGNKGTGNLSNWVWANEMSFIEPYIKLRPIDISSNISLDSTDSEVNDNTDDENEQNETQKVQSPEPETEIVKRSQVKRRRHESDGDTSDNIITNINTEINTERNTQETVVNVPCDRTDMEFLGYANTLKRLSVRSQALIKLQITKILTRYQLEELCNDSKSSTLSNALCNEDESYITTVQLTDLQPYFVDVEQKHTPDTQSSSST</sequence>
<organism evidence="3 4">
    <name type="scientific">Papilio machaon</name>
    <name type="common">Old World swallowtail butterfly</name>
    <dbReference type="NCBI Taxonomy" id="76193"/>
    <lineage>
        <taxon>Eukaryota</taxon>
        <taxon>Metazoa</taxon>
        <taxon>Ecdysozoa</taxon>
        <taxon>Arthropoda</taxon>
        <taxon>Hexapoda</taxon>
        <taxon>Insecta</taxon>
        <taxon>Pterygota</taxon>
        <taxon>Neoptera</taxon>
        <taxon>Endopterygota</taxon>
        <taxon>Lepidoptera</taxon>
        <taxon>Glossata</taxon>
        <taxon>Ditrysia</taxon>
        <taxon>Papilionoidea</taxon>
        <taxon>Papilionidae</taxon>
        <taxon>Papilioninae</taxon>
        <taxon>Papilio</taxon>
    </lineage>
</organism>
<evidence type="ECO:0000313" key="4">
    <source>
        <dbReference type="Proteomes" id="UP000053240"/>
    </source>
</evidence>
<feature type="region of interest" description="Disordered" evidence="1">
    <location>
        <begin position="113"/>
        <end position="167"/>
    </location>
</feature>
<dbReference type="AlphaFoldDB" id="A0A194R4S6"/>
<feature type="compositionally biased region" description="Acidic residues" evidence="1">
    <location>
        <begin position="117"/>
        <end position="131"/>
    </location>
</feature>
<gene>
    <name evidence="3" type="ORF">RR48_10448</name>
</gene>
<dbReference type="Proteomes" id="UP000053240">
    <property type="component" value="Unassembled WGS sequence"/>
</dbReference>
<keyword evidence="4" id="KW-1185">Reference proteome</keyword>
<evidence type="ECO:0000256" key="1">
    <source>
        <dbReference type="SAM" id="MobiDB-lite"/>
    </source>
</evidence>
<reference evidence="3 4" key="1">
    <citation type="journal article" date="2015" name="Nat. Commun.">
        <title>Outbred genome sequencing and CRISPR/Cas9 gene editing in butterflies.</title>
        <authorList>
            <person name="Li X."/>
            <person name="Fan D."/>
            <person name="Zhang W."/>
            <person name="Liu G."/>
            <person name="Zhang L."/>
            <person name="Zhao L."/>
            <person name="Fang X."/>
            <person name="Chen L."/>
            <person name="Dong Y."/>
            <person name="Chen Y."/>
            <person name="Ding Y."/>
            <person name="Zhao R."/>
            <person name="Feng M."/>
            <person name="Zhu Y."/>
            <person name="Feng Y."/>
            <person name="Jiang X."/>
            <person name="Zhu D."/>
            <person name="Xiang H."/>
            <person name="Feng X."/>
            <person name="Li S."/>
            <person name="Wang J."/>
            <person name="Zhang G."/>
            <person name="Kronforst M.R."/>
            <person name="Wang W."/>
        </authorList>
    </citation>
    <scope>NUCLEOTIDE SEQUENCE [LARGE SCALE GENOMIC DNA]</scope>
    <source>
        <strain evidence="3">Ya'a_city_454_Pm</strain>
        <tissue evidence="3">Whole body</tissue>
    </source>
</reference>
<dbReference type="PANTHER" id="PTHR12243:SF60">
    <property type="entry name" value="SI:CH211-15D5.12-RELATED"/>
    <property type="match status" value="1"/>
</dbReference>